<evidence type="ECO:0000313" key="2">
    <source>
        <dbReference type="EMBL" id="UPQ77626.1"/>
    </source>
</evidence>
<keyword evidence="3" id="KW-1185">Reference proteome</keyword>
<dbReference type="InterPro" id="IPR023346">
    <property type="entry name" value="Lysozyme-like_dom_sf"/>
</dbReference>
<dbReference type="InterPro" id="IPR001264">
    <property type="entry name" value="Glyco_trans_51"/>
</dbReference>
<proteinExistence type="predicted"/>
<evidence type="ECO:0000313" key="3">
    <source>
        <dbReference type="Proteomes" id="UP000830552"/>
    </source>
</evidence>
<protein>
    <submittedName>
        <fullName evidence="2">Transglycosylase domain-containing protein</fullName>
    </submittedName>
</protein>
<reference evidence="2" key="1">
    <citation type="submission" date="2022-04" db="EMBL/GenBank/DDBJ databases">
        <title>Evolutionary, genomic, and biogeographic characterization of Chryseobacterium nepalense represented by a plastic-degrading bacterium AC3.</title>
        <authorList>
            <person name="Yin Z."/>
            <person name="Liu X."/>
            <person name="Wang D."/>
            <person name="Xie Z."/>
        </authorList>
    </citation>
    <scope>NUCLEOTIDE SEQUENCE</scope>
    <source>
        <strain evidence="2">AC3</strain>
    </source>
</reference>
<dbReference type="Proteomes" id="UP000830552">
    <property type="component" value="Chromosome"/>
</dbReference>
<dbReference type="InterPro" id="IPR036950">
    <property type="entry name" value="PBP_transglycosylase"/>
</dbReference>
<dbReference type="SUPFAM" id="SSF53955">
    <property type="entry name" value="Lysozyme-like"/>
    <property type="match status" value="1"/>
</dbReference>
<dbReference type="EMBL" id="CP096203">
    <property type="protein sequence ID" value="UPQ77626.1"/>
    <property type="molecule type" value="Genomic_DNA"/>
</dbReference>
<accession>A0ABY4KA05</accession>
<name>A0ABY4KA05_9FLAO</name>
<sequence length="78" mass="9293">MAFNFSHFDFLENRKGISKLSKSLFKKDIKDLKSIEMSEIVSLYENPVKNNRYRNPERAKTRAEYLNQTYIINSKSKK</sequence>
<dbReference type="Gene3D" id="1.10.3810.10">
    <property type="entry name" value="Biosynthetic peptidoglycan transglycosylase-like"/>
    <property type="match status" value="1"/>
</dbReference>
<organism evidence="2 3">
    <name type="scientific">Chryseobacterium nepalense</name>
    <dbReference type="NCBI Taxonomy" id="1854498"/>
    <lineage>
        <taxon>Bacteria</taxon>
        <taxon>Pseudomonadati</taxon>
        <taxon>Bacteroidota</taxon>
        <taxon>Flavobacteriia</taxon>
        <taxon>Flavobacteriales</taxon>
        <taxon>Weeksellaceae</taxon>
        <taxon>Chryseobacterium group</taxon>
        <taxon>Chryseobacterium</taxon>
    </lineage>
</organism>
<dbReference type="Pfam" id="PF00912">
    <property type="entry name" value="Transgly"/>
    <property type="match status" value="1"/>
</dbReference>
<gene>
    <name evidence="2" type="ORF">M0D58_17245</name>
</gene>
<feature type="domain" description="Glycosyl transferase family 51" evidence="1">
    <location>
        <begin position="10"/>
        <end position="66"/>
    </location>
</feature>
<dbReference type="RefSeq" id="WP_248394996.1">
    <property type="nucleotide sequence ID" value="NZ_CP096203.1"/>
</dbReference>
<evidence type="ECO:0000259" key="1">
    <source>
        <dbReference type="Pfam" id="PF00912"/>
    </source>
</evidence>